<dbReference type="Proteomes" id="UP001171945">
    <property type="component" value="Unassembled WGS sequence"/>
</dbReference>
<feature type="domain" description="ATPase AAA-type core" evidence="1">
    <location>
        <begin position="25"/>
        <end position="307"/>
    </location>
</feature>
<comment type="caution">
    <text evidence="2">The sequence shown here is derived from an EMBL/GenBank/DDBJ whole genome shotgun (WGS) entry which is preliminary data.</text>
</comment>
<dbReference type="InterPro" id="IPR003959">
    <property type="entry name" value="ATPase_AAA_core"/>
</dbReference>
<dbReference type="PANTHER" id="PTHR32182">
    <property type="entry name" value="DNA REPLICATION AND REPAIR PROTEIN RECF"/>
    <property type="match status" value="1"/>
</dbReference>
<dbReference type="Pfam" id="PF13304">
    <property type="entry name" value="AAA_21"/>
    <property type="match status" value="1"/>
</dbReference>
<reference evidence="2" key="1">
    <citation type="submission" date="2023-06" db="EMBL/GenBank/DDBJ databases">
        <title>Uncultivated large filamentous bacteria from sulfidic sediments reveal new species and different genomic features in energy metabolism and defense.</title>
        <authorList>
            <person name="Fonseca A."/>
        </authorList>
    </citation>
    <scope>NUCLEOTIDE SEQUENCE</scope>
    <source>
        <strain evidence="2">HSG4</strain>
    </source>
</reference>
<evidence type="ECO:0000313" key="2">
    <source>
        <dbReference type="EMBL" id="MDM8563933.1"/>
    </source>
</evidence>
<sequence>MSKLEQIQLKGFKSIRDIDLELRHLNILIGANGAGKSNFIHFFRLMNKLVQQDLQFFVAQQGGIDCFLHFGRQVTDAIEIVLLFKSNHYVCRLVPDQTGQLIFKEEYCEWLTDLRDEPNYFKKQALASGGDKESGLSKKSIANQITDYLSDWQIYHFHDTSDTAKVKQSGSIYDNERLRPQAENLAAFLFSIQQTEQYRKIVQTIQRVAPFFQDFILKPEKTAPEHIRLRWKHRGTDDYFDANALSDGTLRFICLTTLLLQPSLPLLILLDEPELGLHPYAMQLLAGMMRSAAQKTQIIASSQSVTLANQFEWPDLLIIESVDNASQFKRLSEE</sequence>
<dbReference type="InterPro" id="IPR027417">
    <property type="entry name" value="P-loop_NTPase"/>
</dbReference>
<dbReference type="SUPFAM" id="SSF52540">
    <property type="entry name" value="P-loop containing nucleoside triphosphate hydrolases"/>
    <property type="match status" value="1"/>
</dbReference>
<dbReference type="PANTHER" id="PTHR32182:SF22">
    <property type="entry name" value="ATP-DEPENDENT ENDONUCLEASE, OLD FAMILY-RELATED"/>
    <property type="match status" value="1"/>
</dbReference>
<name>A0ABT7VWK0_9GAMM</name>
<proteinExistence type="predicted"/>
<organism evidence="2 3">
    <name type="scientific">Candidatus Marithioploca araucensis</name>
    <dbReference type="NCBI Taxonomy" id="70273"/>
    <lineage>
        <taxon>Bacteria</taxon>
        <taxon>Pseudomonadati</taxon>
        <taxon>Pseudomonadota</taxon>
        <taxon>Gammaproteobacteria</taxon>
        <taxon>Thiotrichales</taxon>
        <taxon>Thiotrichaceae</taxon>
        <taxon>Candidatus Marithioploca</taxon>
    </lineage>
</organism>
<dbReference type="Gene3D" id="3.40.50.300">
    <property type="entry name" value="P-loop containing nucleotide triphosphate hydrolases"/>
    <property type="match status" value="1"/>
</dbReference>
<accession>A0ABT7VWK0</accession>
<evidence type="ECO:0000259" key="1">
    <source>
        <dbReference type="Pfam" id="PF13304"/>
    </source>
</evidence>
<gene>
    <name evidence="2" type="ORF">QUF54_11325</name>
</gene>
<dbReference type="EMBL" id="JAUCGM010000973">
    <property type="protein sequence ID" value="MDM8563933.1"/>
    <property type="molecule type" value="Genomic_DNA"/>
</dbReference>
<dbReference type="PIRSF" id="PIRSF029347">
    <property type="entry name" value="RecF"/>
    <property type="match status" value="1"/>
</dbReference>
<evidence type="ECO:0000313" key="3">
    <source>
        <dbReference type="Proteomes" id="UP001171945"/>
    </source>
</evidence>
<dbReference type="InterPro" id="IPR014555">
    <property type="entry name" value="RecF-like"/>
</dbReference>
<keyword evidence="3" id="KW-1185">Reference proteome</keyword>
<feature type="non-terminal residue" evidence="2">
    <location>
        <position position="334"/>
    </location>
</feature>
<protein>
    <submittedName>
        <fullName evidence="2">AAA family ATPase</fullName>
    </submittedName>
</protein>